<feature type="transmembrane region" description="Helical" evidence="5">
    <location>
        <begin position="402"/>
        <end position="423"/>
    </location>
</feature>
<dbReference type="PANTHER" id="PTHR46953:SF1">
    <property type="entry name" value="G-PROTEIN COUPLED RECEPTOR MTH-LIKE 1-RELATED"/>
    <property type="match status" value="1"/>
</dbReference>
<proteinExistence type="predicted"/>
<feature type="transmembrane region" description="Helical" evidence="5">
    <location>
        <begin position="499"/>
        <end position="520"/>
    </location>
</feature>
<dbReference type="Proteomes" id="UP000708208">
    <property type="component" value="Unassembled WGS sequence"/>
</dbReference>
<evidence type="ECO:0000256" key="2">
    <source>
        <dbReference type="ARBA" id="ARBA00022692"/>
    </source>
</evidence>
<reference evidence="8" key="1">
    <citation type="submission" date="2021-06" db="EMBL/GenBank/DDBJ databases">
        <authorList>
            <person name="Hodson N. C."/>
            <person name="Mongue J. A."/>
            <person name="Jaron S. K."/>
        </authorList>
    </citation>
    <scope>NUCLEOTIDE SEQUENCE</scope>
</reference>
<dbReference type="InterPro" id="IPR052808">
    <property type="entry name" value="GPCR_Mth-like"/>
</dbReference>
<dbReference type="PROSITE" id="PS50261">
    <property type="entry name" value="G_PROTEIN_RECEP_F2_4"/>
    <property type="match status" value="1"/>
</dbReference>
<feature type="domain" description="G-protein coupled receptors family 2 profile 2" evidence="7">
    <location>
        <begin position="288"/>
        <end position="514"/>
    </location>
</feature>
<evidence type="ECO:0000256" key="1">
    <source>
        <dbReference type="ARBA" id="ARBA00004141"/>
    </source>
</evidence>
<dbReference type="Pfam" id="PF00002">
    <property type="entry name" value="7tm_2"/>
    <property type="match status" value="1"/>
</dbReference>
<evidence type="ECO:0000256" key="6">
    <source>
        <dbReference type="SAM" id="SignalP"/>
    </source>
</evidence>
<comment type="caution">
    <text evidence="8">The sequence shown here is derived from an EMBL/GenBank/DDBJ whole genome shotgun (WGS) entry which is preliminary data.</text>
</comment>
<protein>
    <recommendedName>
        <fullName evidence="7">G-protein coupled receptors family 2 profile 2 domain-containing protein</fullName>
    </recommendedName>
</protein>
<dbReference type="InterPro" id="IPR017981">
    <property type="entry name" value="GPCR_2-like_7TM"/>
</dbReference>
<organism evidence="8 9">
    <name type="scientific">Allacma fusca</name>
    <dbReference type="NCBI Taxonomy" id="39272"/>
    <lineage>
        <taxon>Eukaryota</taxon>
        <taxon>Metazoa</taxon>
        <taxon>Ecdysozoa</taxon>
        <taxon>Arthropoda</taxon>
        <taxon>Hexapoda</taxon>
        <taxon>Collembola</taxon>
        <taxon>Symphypleona</taxon>
        <taxon>Sminthuridae</taxon>
        <taxon>Allacma</taxon>
    </lineage>
</organism>
<evidence type="ECO:0000313" key="9">
    <source>
        <dbReference type="Proteomes" id="UP000708208"/>
    </source>
</evidence>
<dbReference type="PANTHER" id="PTHR46953">
    <property type="entry name" value="G-PROTEIN COUPLED RECEPTOR MTH-LIKE 1-RELATED"/>
    <property type="match status" value="1"/>
</dbReference>
<feature type="transmembrane region" description="Helical" evidence="5">
    <location>
        <begin position="526"/>
        <end position="547"/>
    </location>
</feature>
<feature type="chain" id="PRO_5035257611" description="G-protein coupled receptors family 2 profile 2 domain-containing protein" evidence="6">
    <location>
        <begin position="22"/>
        <end position="611"/>
    </location>
</feature>
<evidence type="ECO:0000313" key="8">
    <source>
        <dbReference type="EMBL" id="CAG7718805.1"/>
    </source>
</evidence>
<sequence length="611" mass="70007">MFPRKILPLFIILTVTALTFANDFSASLFSKCSSSLQEDTTINIPKEFLEQSENSTCEDIKSFELNLSGNNWILNGSASDGHGEREFYWTAQGYFKAGRKYFGTKSYCISNATASRITVQTCVPNCNQDKNYACLKKCCPFGQVIGINWSEQGREVQCFKTKYDWVPHIYTHSQPNDSARHMFQKYEPQNSFYYEIRHSECQKRAFSQNQNAKPSPVLVRILQEGRVLTKISGNHNWGSPVHFSSRDKDDFCADGFYDVQNEKEYIPKEENQIVLVCQVPVPQRVRNVWMVFFILSHVSSLIALLTVIAHLLLWDKQNLHGWTLTTFSFCMFCKMTSVLVGYTVPIFEWIPAQTALCITVGVLKHFFDLSMFSWLNVICFDLWTTIRSAVSSEKRSKGYQKFILYNLFGFGVPTLIIIISLGIDFYTDELDDRIIRPQYGREKCALDHTSYGYYSVAPSMILYAAMLLFSVFVLRSLYHTTQDARVARCSSTNSKSLCALYLKLSIVTGIPWIFEFLAFFVNLHGWVPWTLNILNIMQTVGIFHIFVCKKNILMQLGEKYRLLKVLFQFLNVLRTKLNFASVLGCCGESSERVQRGSTSISMTSQITQISA</sequence>
<accession>A0A8J2JK72</accession>
<name>A0A8J2JK72_9HEXA</name>
<keyword evidence="4 5" id="KW-0472">Membrane</keyword>
<dbReference type="GO" id="GO:0016020">
    <property type="term" value="C:membrane"/>
    <property type="evidence" value="ECO:0007669"/>
    <property type="project" value="UniProtKB-SubCell"/>
</dbReference>
<evidence type="ECO:0000256" key="4">
    <source>
        <dbReference type="ARBA" id="ARBA00023136"/>
    </source>
</evidence>
<keyword evidence="6" id="KW-0732">Signal</keyword>
<comment type="subcellular location">
    <subcellularLocation>
        <location evidence="1">Membrane</location>
        <topology evidence="1">Multi-pass membrane protein</topology>
    </subcellularLocation>
</comment>
<keyword evidence="3 5" id="KW-1133">Transmembrane helix</keyword>
<feature type="signal peptide" evidence="6">
    <location>
        <begin position="1"/>
        <end position="21"/>
    </location>
</feature>
<dbReference type="CDD" id="cd15039">
    <property type="entry name" value="7tmB3_Methuselah-like"/>
    <property type="match status" value="1"/>
</dbReference>
<dbReference type="InterPro" id="IPR000832">
    <property type="entry name" value="GPCR_2_secretin-like"/>
</dbReference>
<feature type="transmembrane region" description="Helical" evidence="5">
    <location>
        <begin position="321"/>
        <end position="344"/>
    </location>
</feature>
<dbReference type="EMBL" id="CAJVCH010056121">
    <property type="protein sequence ID" value="CAG7718805.1"/>
    <property type="molecule type" value="Genomic_DNA"/>
</dbReference>
<dbReference type="OrthoDB" id="6134459at2759"/>
<evidence type="ECO:0000256" key="5">
    <source>
        <dbReference type="SAM" id="Phobius"/>
    </source>
</evidence>
<evidence type="ECO:0000256" key="3">
    <source>
        <dbReference type="ARBA" id="ARBA00022989"/>
    </source>
</evidence>
<dbReference type="AlphaFoldDB" id="A0A8J2JK72"/>
<evidence type="ECO:0000259" key="7">
    <source>
        <dbReference type="PROSITE" id="PS50261"/>
    </source>
</evidence>
<dbReference type="GO" id="GO:0007166">
    <property type="term" value="P:cell surface receptor signaling pathway"/>
    <property type="evidence" value="ECO:0007669"/>
    <property type="project" value="InterPro"/>
</dbReference>
<keyword evidence="9" id="KW-1185">Reference proteome</keyword>
<keyword evidence="2 5" id="KW-0812">Transmembrane</keyword>
<feature type="transmembrane region" description="Helical" evidence="5">
    <location>
        <begin position="460"/>
        <end position="478"/>
    </location>
</feature>
<dbReference type="GO" id="GO:0004930">
    <property type="term" value="F:G protein-coupled receptor activity"/>
    <property type="evidence" value="ECO:0007669"/>
    <property type="project" value="InterPro"/>
</dbReference>
<feature type="transmembrane region" description="Helical" evidence="5">
    <location>
        <begin position="371"/>
        <end position="390"/>
    </location>
</feature>
<feature type="transmembrane region" description="Helical" evidence="5">
    <location>
        <begin position="288"/>
        <end position="314"/>
    </location>
</feature>
<gene>
    <name evidence="8" type="ORF">AFUS01_LOCUS8174</name>
</gene>